<evidence type="ECO:0000313" key="8">
    <source>
        <dbReference type="Proteomes" id="UP000219439"/>
    </source>
</evidence>
<evidence type="ECO:0000256" key="1">
    <source>
        <dbReference type="ARBA" id="ARBA00004651"/>
    </source>
</evidence>
<dbReference type="GO" id="GO:0005886">
    <property type="term" value="C:plasma membrane"/>
    <property type="evidence" value="ECO:0007669"/>
    <property type="project" value="UniProtKB-SubCell"/>
</dbReference>
<organism evidence="7 8">
    <name type="scientific">Cohaesibacter gelatinilyticus</name>
    <dbReference type="NCBI Taxonomy" id="372072"/>
    <lineage>
        <taxon>Bacteria</taxon>
        <taxon>Pseudomonadati</taxon>
        <taxon>Pseudomonadota</taxon>
        <taxon>Alphaproteobacteria</taxon>
        <taxon>Hyphomicrobiales</taxon>
        <taxon>Cohaesibacteraceae</taxon>
    </lineage>
</organism>
<feature type="transmembrane region" description="Helical" evidence="6">
    <location>
        <begin position="90"/>
        <end position="114"/>
    </location>
</feature>
<evidence type="ECO:0000256" key="3">
    <source>
        <dbReference type="ARBA" id="ARBA00022692"/>
    </source>
</evidence>
<protein>
    <submittedName>
        <fullName evidence="7">Putative effector of murein hydrolase LrgA, UPF0299 family</fullName>
    </submittedName>
</protein>
<dbReference type="Proteomes" id="UP000219439">
    <property type="component" value="Unassembled WGS sequence"/>
</dbReference>
<proteinExistence type="predicted"/>
<evidence type="ECO:0000256" key="4">
    <source>
        <dbReference type="ARBA" id="ARBA00022989"/>
    </source>
</evidence>
<keyword evidence="2" id="KW-1003">Cell membrane</keyword>
<keyword evidence="4 6" id="KW-1133">Transmembrane helix</keyword>
<dbReference type="PANTHER" id="PTHR33931:SF2">
    <property type="entry name" value="HOLIN-LIKE PROTEIN CIDA"/>
    <property type="match status" value="1"/>
</dbReference>
<keyword evidence="5 6" id="KW-0472">Membrane</keyword>
<dbReference type="PANTHER" id="PTHR33931">
    <property type="entry name" value="HOLIN-LIKE PROTEIN CIDA-RELATED"/>
    <property type="match status" value="1"/>
</dbReference>
<dbReference type="GO" id="GO:0016787">
    <property type="term" value="F:hydrolase activity"/>
    <property type="evidence" value="ECO:0007669"/>
    <property type="project" value="UniProtKB-KW"/>
</dbReference>
<name>A0A285NA08_9HYPH</name>
<keyword evidence="3 6" id="KW-0812">Transmembrane</keyword>
<feature type="transmembrane region" description="Helical" evidence="6">
    <location>
        <begin position="7"/>
        <end position="28"/>
    </location>
</feature>
<dbReference type="PROSITE" id="PS51257">
    <property type="entry name" value="PROKAR_LIPOPROTEIN"/>
    <property type="match status" value="1"/>
</dbReference>
<feature type="transmembrane region" description="Helical" evidence="6">
    <location>
        <begin position="34"/>
        <end position="52"/>
    </location>
</feature>
<dbReference type="Pfam" id="PF03788">
    <property type="entry name" value="LrgA"/>
    <property type="match status" value="1"/>
</dbReference>
<keyword evidence="8" id="KW-1185">Reference proteome</keyword>
<evidence type="ECO:0000256" key="5">
    <source>
        <dbReference type="ARBA" id="ARBA00023136"/>
    </source>
</evidence>
<feature type="transmembrane region" description="Helical" evidence="6">
    <location>
        <begin position="64"/>
        <end position="84"/>
    </location>
</feature>
<evidence type="ECO:0000256" key="6">
    <source>
        <dbReference type="SAM" id="Phobius"/>
    </source>
</evidence>
<dbReference type="InterPro" id="IPR005538">
    <property type="entry name" value="LrgA/CidA"/>
</dbReference>
<keyword evidence="7" id="KW-0378">Hydrolase</keyword>
<reference evidence="7 8" key="1">
    <citation type="submission" date="2017-09" db="EMBL/GenBank/DDBJ databases">
        <authorList>
            <person name="Ehlers B."/>
            <person name="Leendertz F.H."/>
        </authorList>
    </citation>
    <scope>NUCLEOTIDE SEQUENCE [LARGE SCALE GENOMIC DNA]</scope>
    <source>
        <strain evidence="7 8">DSM 18289</strain>
    </source>
</reference>
<dbReference type="EMBL" id="OBEL01000001">
    <property type="protein sequence ID" value="SNZ06305.1"/>
    <property type="molecule type" value="Genomic_DNA"/>
</dbReference>
<comment type="subcellular location">
    <subcellularLocation>
        <location evidence="1">Cell membrane</location>
        <topology evidence="1">Multi-pass membrane protein</topology>
    </subcellularLocation>
</comment>
<dbReference type="RefSeq" id="WP_244579995.1">
    <property type="nucleotide sequence ID" value="NZ_OBEL01000001.1"/>
</dbReference>
<evidence type="ECO:0000313" key="7">
    <source>
        <dbReference type="EMBL" id="SNZ06305.1"/>
    </source>
</evidence>
<accession>A0A285NA08</accession>
<sequence length="126" mass="13409">MKERPRMLFYLTIIFGCQLAGEGLVTVFKLPIPGPVVGMALLFCGLMIKGGVPKELATVADTLLANLSLLFIPAGVGVMLHFRLIEAELVPITISVIGSTLLTIAVTALVMSWLGKSKPTSEKGEI</sequence>
<gene>
    <name evidence="7" type="ORF">SAMN06265368_0375</name>
</gene>
<dbReference type="AlphaFoldDB" id="A0A285NA08"/>
<evidence type="ECO:0000256" key="2">
    <source>
        <dbReference type="ARBA" id="ARBA00022475"/>
    </source>
</evidence>